<comment type="caution">
    <text evidence="1">The sequence shown here is derived from an EMBL/GenBank/DDBJ whole genome shotgun (WGS) entry which is preliminary data.</text>
</comment>
<gene>
    <name evidence="1" type="ORF">OUZ56_027833</name>
</gene>
<protein>
    <submittedName>
        <fullName evidence="1">Uncharacterized protein</fullName>
    </submittedName>
</protein>
<name>A0ABR0B228_9CRUS</name>
<reference evidence="1 2" key="1">
    <citation type="journal article" date="2023" name="Nucleic Acids Res.">
        <title>The hologenome of Daphnia magna reveals possible DNA methylation and microbiome-mediated evolution of the host genome.</title>
        <authorList>
            <person name="Chaturvedi A."/>
            <person name="Li X."/>
            <person name="Dhandapani V."/>
            <person name="Marshall H."/>
            <person name="Kissane S."/>
            <person name="Cuenca-Cambronero M."/>
            <person name="Asole G."/>
            <person name="Calvet F."/>
            <person name="Ruiz-Romero M."/>
            <person name="Marangio P."/>
            <person name="Guigo R."/>
            <person name="Rago D."/>
            <person name="Mirbahai L."/>
            <person name="Eastwood N."/>
            <person name="Colbourne J.K."/>
            <person name="Zhou J."/>
            <person name="Mallon E."/>
            <person name="Orsini L."/>
        </authorList>
    </citation>
    <scope>NUCLEOTIDE SEQUENCE [LARGE SCALE GENOMIC DNA]</scope>
    <source>
        <strain evidence="1">LRV0_1</strain>
    </source>
</reference>
<evidence type="ECO:0000313" key="2">
    <source>
        <dbReference type="Proteomes" id="UP001234178"/>
    </source>
</evidence>
<dbReference type="Proteomes" id="UP001234178">
    <property type="component" value="Unassembled WGS sequence"/>
</dbReference>
<dbReference type="EMBL" id="JAOYFB010000040">
    <property type="protein sequence ID" value="KAK4035749.1"/>
    <property type="molecule type" value="Genomic_DNA"/>
</dbReference>
<organism evidence="1 2">
    <name type="scientific">Daphnia magna</name>
    <dbReference type="NCBI Taxonomy" id="35525"/>
    <lineage>
        <taxon>Eukaryota</taxon>
        <taxon>Metazoa</taxon>
        <taxon>Ecdysozoa</taxon>
        <taxon>Arthropoda</taxon>
        <taxon>Crustacea</taxon>
        <taxon>Branchiopoda</taxon>
        <taxon>Diplostraca</taxon>
        <taxon>Cladocera</taxon>
        <taxon>Anomopoda</taxon>
        <taxon>Daphniidae</taxon>
        <taxon>Daphnia</taxon>
    </lineage>
</organism>
<keyword evidence="2" id="KW-1185">Reference proteome</keyword>
<accession>A0ABR0B228</accession>
<proteinExistence type="predicted"/>
<sequence>MMLSFPGRHPSTKPWVIDDIHCGQNCVLNWYHFYKTNQNYVDSLLHWTADLDHLSILKEIMCLNENGSPFATSDLSKRRFKCLQKKKLPKNLNLLLDVLVQV</sequence>
<evidence type="ECO:0000313" key="1">
    <source>
        <dbReference type="EMBL" id="KAK4035749.1"/>
    </source>
</evidence>